<comment type="subcellular location">
    <subcellularLocation>
        <location evidence="2">Cell membrane</location>
    </subcellularLocation>
</comment>
<feature type="domain" description="HAMP" evidence="14">
    <location>
        <begin position="100"/>
        <end position="153"/>
    </location>
</feature>
<evidence type="ECO:0000256" key="12">
    <source>
        <dbReference type="SAM" id="Phobius"/>
    </source>
</evidence>
<dbReference type="GO" id="GO:0000155">
    <property type="term" value="F:phosphorelay sensor kinase activity"/>
    <property type="evidence" value="ECO:0007669"/>
    <property type="project" value="InterPro"/>
</dbReference>
<keyword evidence="4" id="KW-0597">Phosphoprotein</keyword>
<dbReference type="InterPro" id="IPR005467">
    <property type="entry name" value="His_kinase_dom"/>
</dbReference>
<dbReference type="Pfam" id="PF00672">
    <property type="entry name" value="HAMP"/>
    <property type="match status" value="1"/>
</dbReference>
<dbReference type="PANTHER" id="PTHR45436">
    <property type="entry name" value="SENSOR HISTIDINE KINASE YKOH"/>
    <property type="match status" value="1"/>
</dbReference>
<dbReference type="InterPro" id="IPR050428">
    <property type="entry name" value="TCS_sensor_his_kinase"/>
</dbReference>
<evidence type="ECO:0000256" key="3">
    <source>
        <dbReference type="ARBA" id="ARBA00012438"/>
    </source>
</evidence>
<evidence type="ECO:0000256" key="1">
    <source>
        <dbReference type="ARBA" id="ARBA00000085"/>
    </source>
</evidence>
<gene>
    <name evidence="15" type="ORF">DT076_17940</name>
</gene>
<evidence type="ECO:0000256" key="8">
    <source>
        <dbReference type="ARBA" id="ARBA00022989"/>
    </source>
</evidence>
<dbReference type="InterPro" id="IPR003660">
    <property type="entry name" value="HAMP_dom"/>
</dbReference>
<dbReference type="PROSITE" id="PS50885">
    <property type="entry name" value="HAMP"/>
    <property type="match status" value="1"/>
</dbReference>
<keyword evidence="7 15" id="KW-0418">Kinase</keyword>
<dbReference type="CDD" id="cd06225">
    <property type="entry name" value="HAMP"/>
    <property type="match status" value="1"/>
</dbReference>
<dbReference type="SUPFAM" id="SSF158472">
    <property type="entry name" value="HAMP domain-like"/>
    <property type="match status" value="1"/>
</dbReference>
<comment type="catalytic activity">
    <reaction evidence="1">
        <text>ATP + protein L-histidine = ADP + protein N-phospho-L-histidine.</text>
        <dbReference type="EC" id="2.7.13.3"/>
    </reaction>
</comment>
<dbReference type="SMART" id="SM00388">
    <property type="entry name" value="HisKA"/>
    <property type="match status" value="1"/>
</dbReference>
<evidence type="ECO:0000259" key="13">
    <source>
        <dbReference type="PROSITE" id="PS50109"/>
    </source>
</evidence>
<dbReference type="EC" id="2.7.13.3" evidence="3"/>
<dbReference type="SUPFAM" id="SSF47384">
    <property type="entry name" value="Homodimeric domain of signal transducing histidine kinase"/>
    <property type="match status" value="1"/>
</dbReference>
<comment type="caution">
    <text evidence="15">The sequence shown here is derived from an EMBL/GenBank/DDBJ whole genome shotgun (WGS) entry which is preliminary data.</text>
</comment>
<dbReference type="Gene3D" id="1.10.287.130">
    <property type="match status" value="1"/>
</dbReference>
<keyword evidence="10 12" id="KW-0472">Membrane</keyword>
<evidence type="ECO:0000313" key="16">
    <source>
        <dbReference type="Proteomes" id="UP000252770"/>
    </source>
</evidence>
<dbReference type="RefSeq" id="WP_114128079.1">
    <property type="nucleotide sequence ID" value="NZ_QOUI01000014.1"/>
</dbReference>
<feature type="domain" description="Histidine kinase" evidence="13">
    <location>
        <begin position="161"/>
        <end position="373"/>
    </location>
</feature>
<evidence type="ECO:0000259" key="14">
    <source>
        <dbReference type="PROSITE" id="PS50885"/>
    </source>
</evidence>
<accession>A0A367YQB7</accession>
<evidence type="ECO:0000313" key="15">
    <source>
        <dbReference type="EMBL" id="RCK68076.1"/>
    </source>
</evidence>
<protein>
    <recommendedName>
        <fullName evidence="3">histidine kinase</fullName>
        <ecNumber evidence="3">2.7.13.3</ecNumber>
    </recommendedName>
</protein>
<evidence type="ECO:0000256" key="11">
    <source>
        <dbReference type="SAM" id="MobiDB-lite"/>
    </source>
</evidence>
<dbReference type="PANTHER" id="PTHR45436:SF5">
    <property type="entry name" value="SENSOR HISTIDINE KINASE TRCS"/>
    <property type="match status" value="1"/>
</dbReference>
<evidence type="ECO:0000256" key="6">
    <source>
        <dbReference type="ARBA" id="ARBA00022692"/>
    </source>
</evidence>
<dbReference type="InterPro" id="IPR036097">
    <property type="entry name" value="HisK_dim/P_sf"/>
</dbReference>
<proteinExistence type="predicted"/>
<dbReference type="AlphaFoldDB" id="A0A367YQB7"/>
<feature type="region of interest" description="Disordered" evidence="11">
    <location>
        <begin position="374"/>
        <end position="400"/>
    </location>
</feature>
<feature type="transmembrane region" description="Helical" evidence="12">
    <location>
        <begin position="12"/>
        <end position="36"/>
    </location>
</feature>
<reference evidence="15 16" key="1">
    <citation type="submission" date="2018-07" db="EMBL/GenBank/DDBJ databases">
        <title>Desertimonas flava gen. nov. sp. nov.</title>
        <authorList>
            <person name="Liu S."/>
        </authorList>
    </citation>
    <scope>NUCLEOTIDE SEQUENCE [LARGE SCALE GENOMIC DNA]</scope>
    <source>
        <strain evidence="15 16">16Sb5-5</strain>
    </source>
</reference>
<keyword evidence="9" id="KW-0902">Two-component regulatory system</keyword>
<organism evidence="15 16">
    <name type="scientific">Desertihabitans brevis</name>
    <dbReference type="NCBI Taxonomy" id="2268447"/>
    <lineage>
        <taxon>Bacteria</taxon>
        <taxon>Bacillati</taxon>
        <taxon>Actinomycetota</taxon>
        <taxon>Actinomycetes</taxon>
        <taxon>Propionibacteriales</taxon>
        <taxon>Propionibacteriaceae</taxon>
        <taxon>Desertihabitans</taxon>
    </lineage>
</organism>
<dbReference type="SUPFAM" id="SSF55874">
    <property type="entry name" value="ATPase domain of HSP90 chaperone/DNA topoisomerase II/histidine kinase"/>
    <property type="match status" value="1"/>
</dbReference>
<name>A0A367YQB7_9ACTN</name>
<evidence type="ECO:0000256" key="9">
    <source>
        <dbReference type="ARBA" id="ARBA00023012"/>
    </source>
</evidence>
<keyword evidence="5" id="KW-0808">Transferase</keyword>
<dbReference type="SMART" id="SM00304">
    <property type="entry name" value="HAMP"/>
    <property type="match status" value="1"/>
</dbReference>
<dbReference type="EMBL" id="QOUI01000014">
    <property type="protein sequence ID" value="RCK68076.1"/>
    <property type="molecule type" value="Genomic_DNA"/>
</dbReference>
<dbReference type="PROSITE" id="PS50109">
    <property type="entry name" value="HIS_KIN"/>
    <property type="match status" value="1"/>
</dbReference>
<keyword evidence="6 12" id="KW-0812">Transmembrane</keyword>
<dbReference type="Pfam" id="PF00512">
    <property type="entry name" value="HisKA"/>
    <property type="match status" value="1"/>
</dbReference>
<dbReference type="InterPro" id="IPR003594">
    <property type="entry name" value="HATPase_dom"/>
</dbReference>
<dbReference type="GO" id="GO:0005886">
    <property type="term" value="C:plasma membrane"/>
    <property type="evidence" value="ECO:0007669"/>
    <property type="project" value="UniProtKB-SubCell"/>
</dbReference>
<evidence type="ECO:0000256" key="7">
    <source>
        <dbReference type="ARBA" id="ARBA00022777"/>
    </source>
</evidence>
<evidence type="ECO:0000256" key="10">
    <source>
        <dbReference type="ARBA" id="ARBA00023136"/>
    </source>
</evidence>
<dbReference type="Gene3D" id="3.30.565.10">
    <property type="entry name" value="Histidine kinase-like ATPase, C-terminal domain"/>
    <property type="match status" value="1"/>
</dbReference>
<feature type="transmembrane region" description="Helical" evidence="12">
    <location>
        <begin position="80"/>
        <end position="99"/>
    </location>
</feature>
<dbReference type="Gene3D" id="6.10.340.10">
    <property type="match status" value="1"/>
</dbReference>
<dbReference type="PRINTS" id="PR00344">
    <property type="entry name" value="BCTRLSENSOR"/>
</dbReference>
<dbReference type="InterPro" id="IPR036890">
    <property type="entry name" value="HATPase_C_sf"/>
</dbReference>
<keyword evidence="8 12" id="KW-1133">Transmembrane helix</keyword>
<evidence type="ECO:0000256" key="4">
    <source>
        <dbReference type="ARBA" id="ARBA00022553"/>
    </source>
</evidence>
<keyword evidence="16" id="KW-1185">Reference proteome</keyword>
<dbReference type="InterPro" id="IPR004358">
    <property type="entry name" value="Sig_transdc_His_kin-like_C"/>
</dbReference>
<evidence type="ECO:0000256" key="5">
    <source>
        <dbReference type="ARBA" id="ARBA00022679"/>
    </source>
</evidence>
<evidence type="ECO:0000256" key="2">
    <source>
        <dbReference type="ARBA" id="ARBA00004236"/>
    </source>
</evidence>
<sequence>MGRPPGTSVRLRLTVSYAALVLVAGVGLIAVVWVFLLRYVPERAVVLPVERVPGAGSRTPGGTLFIPGQSDLWEAFAPKAALMLALLLVLGLVGGWFLAGRMLAPVQQIAAATRRAGSGSLSHRIELPGRRDEFRELADAFDGMLARLEAHVAEQRRFAANASHELRTPLAITQTLLDVARRDPDRVTGELVQLLTEVNTRAIDLTEALLLLSRAEQASSVREPVDLSLAAEEAAETLLPLAERRGTTLEVTGDPAPVVGSPALLLQMTTNLVHNAIVHNLPEGGLVAVRTGAVDGGVALTVENTGAELPAPLVSTLTEPFQRGEGRTAGHAAGVGLGLAIVQTIVTAHDGTLILRARPGGGLGVTVHLPAAAQSAAAQSGPRTSRGSASSASPSSTRSS</sequence>
<dbReference type="InterPro" id="IPR003661">
    <property type="entry name" value="HisK_dim/P_dom"/>
</dbReference>
<dbReference type="SMART" id="SM00387">
    <property type="entry name" value="HATPase_c"/>
    <property type="match status" value="1"/>
</dbReference>
<dbReference type="Pfam" id="PF02518">
    <property type="entry name" value="HATPase_c"/>
    <property type="match status" value="1"/>
</dbReference>
<dbReference type="Proteomes" id="UP000252770">
    <property type="component" value="Unassembled WGS sequence"/>
</dbReference>
<dbReference type="CDD" id="cd00082">
    <property type="entry name" value="HisKA"/>
    <property type="match status" value="1"/>
</dbReference>